<dbReference type="AlphaFoldDB" id="A0A1H6GW80"/>
<feature type="transmembrane region" description="Helical" evidence="2">
    <location>
        <begin position="76"/>
        <end position="96"/>
    </location>
</feature>
<dbReference type="EMBL" id="FNWO01000002">
    <property type="protein sequence ID" value="SEH27631.1"/>
    <property type="molecule type" value="Genomic_DNA"/>
</dbReference>
<accession>A0A1H6GW80</accession>
<sequence length="133" mass="15286">MSRFSARQIGLYAICGAWMAWAVWSQFLTIPTGDVENHSSLSVRERMNDCSGTFQQRYDCKNTIVIETDRMTFLNMIGRIVIVVLPPLLLIGALNFTGRRRDDDDGTSAGGDEWTSPSHYRRRYHRRTSSRHD</sequence>
<keyword evidence="2" id="KW-0812">Transmembrane</keyword>
<dbReference type="RefSeq" id="WP_244511026.1">
    <property type="nucleotide sequence ID" value="NZ_FNWO01000002.1"/>
</dbReference>
<gene>
    <name evidence="3" type="ORF">SAMN04244559_00555</name>
</gene>
<evidence type="ECO:0000256" key="1">
    <source>
        <dbReference type="SAM" id="MobiDB-lite"/>
    </source>
</evidence>
<name>A0A1H6GW80_MAGFU</name>
<reference evidence="4" key="1">
    <citation type="submission" date="2016-10" db="EMBL/GenBank/DDBJ databases">
        <authorList>
            <person name="Varghese N."/>
            <person name="Submissions S."/>
        </authorList>
    </citation>
    <scope>NUCLEOTIDE SEQUENCE [LARGE SCALE GENOMIC DNA]</scope>
    <source>
        <strain evidence="4">DSM 13234</strain>
    </source>
</reference>
<keyword evidence="2" id="KW-1133">Transmembrane helix</keyword>
<feature type="region of interest" description="Disordered" evidence="1">
    <location>
        <begin position="98"/>
        <end position="133"/>
    </location>
</feature>
<keyword evidence="2" id="KW-0472">Membrane</keyword>
<dbReference type="Proteomes" id="UP000182983">
    <property type="component" value="Unassembled WGS sequence"/>
</dbReference>
<feature type="transmembrane region" description="Helical" evidence="2">
    <location>
        <begin position="9"/>
        <end position="27"/>
    </location>
</feature>
<proteinExistence type="predicted"/>
<keyword evidence="4" id="KW-1185">Reference proteome</keyword>
<feature type="compositionally biased region" description="Basic residues" evidence="1">
    <location>
        <begin position="119"/>
        <end position="133"/>
    </location>
</feature>
<evidence type="ECO:0000256" key="2">
    <source>
        <dbReference type="SAM" id="Phobius"/>
    </source>
</evidence>
<evidence type="ECO:0000313" key="3">
    <source>
        <dbReference type="EMBL" id="SEH27631.1"/>
    </source>
</evidence>
<organism evidence="3 4">
    <name type="scientific">Magnetospirillum fulvum</name>
    <name type="common">Rhodospirillum fulvum</name>
    <dbReference type="NCBI Taxonomy" id="1082"/>
    <lineage>
        <taxon>Bacteria</taxon>
        <taxon>Pseudomonadati</taxon>
        <taxon>Pseudomonadota</taxon>
        <taxon>Alphaproteobacteria</taxon>
        <taxon>Rhodospirillales</taxon>
        <taxon>Rhodospirillaceae</taxon>
        <taxon>Magnetospirillum</taxon>
    </lineage>
</organism>
<evidence type="ECO:0000313" key="4">
    <source>
        <dbReference type="Proteomes" id="UP000182983"/>
    </source>
</evidence>
<protein>
    <submittedName>
        <fullName evidence="3">Uncharacterized protein</fullName>
    </submittedName>
</protein>